<dbReference type="Gene3D" id="3.90.1150.10">
    <property type="entry name" value="Aspartate Aminotransferase, domain 1"/>
    <property type="match status" value="1"/>
</dbReference>
<evidence type="ECO:0000256" key="1">
    <source>
        <dbReference type="ARBA" id="ARBA00001933"/>
    </source>
</evidence>
<comment type="caution">
    <text evidence="6">The sequence shown here is derived from an EMBL/GenBank/DDBJ whole genome shotgun (WGS) entry which is preliminary data.</text>
</comment>
<dbReference type="NCBIfam" id="NF006569">
    <property type="entry name" value="PRK09082.1"/>
    <property type="match status" value="1"/>
</dbReference>
<name>A0ABV2CKT4_9RHOO</name>
<evidence type="ECO:0000313" key="6">
    <source>
        <dbReference type="EMBL" id="MET1488509.1"/>
    </source>
</evidence>
<reference evidence="6 7" key="1">
    <citation type="submission" date="2024-07" db="EMBL/GenBank/DDBJ databases">
        <title>Uliginosibacterium paludis KCTC:42655.</title>
        <authorList>
            <person name="Kim M.K."/>
        </authorList>
    </citation>
    <scope>NUCLEOTIDE SEQUENCE [LARGE SCALE GENOMIC DNA]</scope>
    <source>
        <strain evidence="6 7">KCTC 42655</strain>
    </source>
</reference>
<dbReference type="InterPro" id="IPR015424">
    <property type="entry name" value="PyrdxlP-dep_Trfase"/>
</dbReference>
<dbReference type="PANTHER" id="PTHR43807:SF20">
    <property type="entry name" value="FI04487P"/>
    <property type="match status" value="1"/>
</dbReference>
<evidence type="ECO:0000259" key="5">
    <source>
        <dbReference type="Pfam" id="PF00155"/>
    </source>
</evidence>
<dbReference type="EMBL" id="JBEWLZ010000001">
    <property type="protein sequence ID" value="MET1488509.1"/>
    <property type="molecule type" value="Genomic_DNA"/>
</dbReference>
<dbReference type="InterPro" id="IPR015422">
    <property type="entry name" value="PyrdxlP-dep_Trfase_small"/>
</dbReference>
<comment type="cofactor">
    <cofactor evidence="1">
        <name>pyridoxal 5'-phosphate</name>
        <dbReference type="ChEBI" id="CHEBI:597326"/>
    </cofactor>
</comment>
<dbReference type="SUPFAM" id="SSF53383">
    <property type="entry name" value="PLP-dependent transferases"/>
    <property type="match status" value="1"/>
</dbReference>
<dbReference type="GO" id="GO:0008483">
    <property type="term" value="F:transaminase activity"/>
    <property type="evidence" value="ECO:0007669"/>
    <property type="project" value="UniProtKB-KW"/>
</dbReference>
<protein>
    <submittedName>
        <fullName evidence="6">Methionine aminotransferase</fullName>
    </submittedName>
</protein>
<proteinExistence type="predicted"/>
<dbReference type="InterPro" id="IPR015421">
    <property type="entry name" value="PyrdxlP-dep_Trfase_major"/>
</dbReference>
<keyword evidence="3" id="KW-0808">Transferase</keyword>
<dbReference type="RefSeq" id="WP_345926690.1">
    <property type="nucleotide sequence ID" value="NZ_JBDIVF010000003.1"/>
</dbReference>
<evidence type="ECO:0000256" key="3">
    <source>
        <dbReference type="ARBA" id="ARBA00022679"/>
    </source>
</evidence>
<evidence type="ECO:0000256" key="4">
    <source>
        <dbReference type="ARBA" id="ARBA00022898"/>
    </source>
</evidence>
<keyword evidence="4" id="KW-0663">Pyridoxal phosphate</keyword>
<evidence type="ECO:0000256" key="2">
    <source>
        <dbReference type="ARBA" id="ARBA00022576"/>
    </source>
</evidence>
<dbReference type="CDD" id="cd00609">
    <property type="entry name" value="AAT_like"/>
    <property type="match status" value="1"/>
</dbReference>
<dbReference type="PANTHER" id="PTHR43807">
    <property type="entry name" value="FI04487P"/>
    <property type="match status" value="1"/>
</dbReference>
<dbReference type="Proteomes" id="UP001548590">
    <property type="component" value="Unassembled WGS sequence"/>
</dbReference>
<dbReference type="InterPro" id="IPR051326">
    <property type="entry name" value="Kynurenine-oxoglutarate_AT"/>
</dbReference>
<accession>A0ABV2CKT4</accession>
<organism evidence="6 7">
    <name type="scientific">Uliginosibacterium paludis</name>
    <dbReference type="NCBI Taxonomy" id="1615952"/>
    <lineage>
        <taxon>Bacteria</taxon>
        <taxon>Pseudomonadati</taxon>
        <taxon>Pseudomonadota</taxon>
        <taxon>Betaproteobacteria</taxon>
        <taxon>Rhodocyclales</taxon>
        <taxon>Zoogloeaceae</taxon>
        <taxon>Uliginosibacterium</taxon>
    </lineage>
</organism>
<sequence length="382" mass="41655">MKLASKLPDVGTTIFTLMSALAAEHQAINLSQGFPDYPCDPDLLNALAEAARAGHNQYAPMAGLPALRDAIAAKLHAQHGLEFDPATEITVTAGATQALYTAIAAVLHPGDEAIVLDPSYDSYAPAIQAQGAKAVRIAMPAPDFRPDWALIARQITPRTRLILINNPNNPATSNLPAADLDALADLAEAHDLLVLADEVYEHLVFDGQPHRSVLAHSRLRDRSFAVYSFGKTFHATGWKVGYCVAPARLTNEFRKLHQFLVFAVNSPAQHALAAYLRLSQSWQSLPAFFQPRRDLLAAGLEAAGFRLIPSAATYFQLADYSAIRPDLEDVDFARWLTIEHKVASIPLSPFSEHGSRERIVRFCFAKQHATLEAALEKLKALG</sequence>
<evidence type="ECO:0000313" key="7">
    <source>
        <dbReference type="Proteomes" id="UP001548590"/>
    </source>
</evidence>
<keyword evidence="2 6" id="KW-0032">Aminotransferase</keyword>
<gene>
    <name evidence="6" type="ORF">ABVT11_01620</name>
</gene>
<keyword evidence="7" id="KW-1185">Reference proteome</keyword>
<dbReference type="Gene3D" id="3.40.640.10">
    <property type="entry name" value="Type I PLP-dependent aspartate aminotransferase-like (Major domain)"/>
    <property type="match status" value="1"/>
</dbReference>
<dbReference type="Pfam" id="PF00155">
    <property type="entry name" value="Aminotran_1_2"/>
    <property type="match status" value="1"/>
</dbReference>
<feature type="domain" description="Aminotransferase class I/classII large" evidence="5">
    <location>
        <begin position="27"/>
        <end position="378"/>
    </location>
</feature>
<dbReference type="InterPro" id="IPR004839">
    <property type="entry name" value="Aminotransferase_I/II_large"/>
</dbReference>